<sequence length="796" mass="90911">MVKIAQVIVDVPLMQTDKPFSYIIPKDVEDQVTIGSRVHVPFGRGNRLLQGFVVGFSDTFDNAVTDLKAISEVLDFEPVLNAEQLELAEQMRHTVFSYKISILKSMIPNLLNSQYDKRLTPTESLSSEERLALFGEKEDRLHSSLSEEEAKKVARLVQAGKITVDYLAKDKKNIKTEKYYHVQAKKIPAADISNRAKKRLELRDYLLKHPEEGKLSDLHHLFSRDVVKFFVDNQLITVLEREKKRSDAYFDVATTDFLDLNAEQAAVVEQVTSQIGQESNPFLLEGVTGSGKTEVYLHIIDKVLKLGKTAIVLVPEISLTPQMTNRFISRFGKKVAIMHSALSDGEKFDEWRKIKSGQARVVVGARSAIFVPIENIGAIIIDEEHEATYKQESNPRYHARDVALLRAKYHKAVLLMGSATPSIESRARASRGVYQFLQLTHRANPMAKIPKVEIVDFRDYVGQQEVSNFTPYLLEKIADRLEKNEQMVLMLNRRGYSSFIMCRDCGYVDECPNCDISLTLHMDTKTMNCHYCGFEKSIPHTCPNCHSRSIRYYGTGTQKAYDELVEVFPQARILRMDVDTTRQKGAHQRILDKFGNHEANILLGTQMIAKGLDFPNVTLVGVLNADTSLNLPDFRSSERTFQLLTQVAGRAGRAEKEGEVLIQTYNPQHYAIQLAQKQDYEAFYAYEMGIRRQLSYPPYYFTVGLTLSHKDEQIVVCKSSELLQLLRQQLSDKIKILGPTPKPIARTHNLYHYQIIVKYRFEDNLENVLNQILDLTQLPENKDLRLVIDYEPQNFM</sequence>
<dbReference type="Pfam" id="PF00271">
    <property type="entry name" value="Helicase_C"/>
    <property type="match status" value="1"/>
</dbReference>
<dbReference type="GO" id="GO:0006269">
    <property type="term" value="P:DNA replication, synthesis of primer"/>
    <property type="evidence" value="ECO:0007669"/>
    <property type="project" value="UniProtKB-KW"/>
</dbReference>
<keyword evidence="2 13" id="KW-0235">DNA replication</keyword>
<dbReference type="GO" id="GO:0006310">
    <property type="term" value="P:DNA recombination"/>
    <property type="evidence" value="ECO:0007669"/>
    <property type="project" value="InterPro"/>
</dbReference>
<dbReference type="GO" id="GO:0003677">
    <property type="term" value="F:DNA binding"/>
    <property type="evidence" value="ECO:0007669"/>
    <property type="project" value="UniProtKB-UniRule"/>
</dbReference>
<dbReference type="GO" id="GO:0005524">
    <property type="term" value="F:ATP binding"/>
    <property type="evidence" value="ECO:0007669"/>
    <property type="project" value="UniProtKB-UniRule"/>
</dbReference>
<dbReference type="EMBL" id="PEBN01000051">
    <property type="protein sequence ID" value="PHV56050.1"/>
    <property type="molecule type" value="Genomic_DNA"/>
</dbReference>
<dbReference type="EC" id="5.6.2.4" evidence="13"/>
<evidence type="ECO:0000256" key="8">
    <source>
        <dbReference type="ARBA" id="ARBA00022840"/>
    </source>
</evidence>
<dbReference type="PANTHER" id="PTHR30580">
    <property type="entry name" value="PRIMOSOMAL PROTEIN N"/>
    <property type="match status" value="1"/>
</dbReference>
<dbReference type="NCBIfam" id="NF004066">
    <property type="entry name" value="PRK05580.1-3"/>
    <property type="match status" value="1"/>
</dbReference>
<evidence type="ECO:0000256" key="2">
    <source>
        <dbReference type="ARBA" id="ARBA00022705"/>
    </source>
</evidence>
<keyword evidence="3 13" id="KW-0479">Metal-binding</keyword>
<feature type="binding site" evidence="13">
    <location>
        <position position="545"/>
    </location>
    <ligand>
        <name>Zn(2+)</name>
        <dbReference type="ChEBI" id="CHEBI:29105"/>
        <label>1</label>
    </ligand>
</feature>
<dbReference type="PANTHER" id="PTHR30580:SF0">
    <property type="entry name" value="PRIMOSOMAL PROTEIN N"/>
    <property type="match status" value="1"/>
</dbReference>
<comment type="catalytic activity">
    <reaction evidence="13">
        <text>Couples ATP hydrolysis with the unwinding of duplex DNA by translocating in the 3'-5' direction.</text>
        <dbReference type="EC" id="5.6.2.4"/>
    </reaction>
</comment>
<dbReference type="FunFam" id="3.40.50.300:FF:000489">
    <property type="entry name" value="Primosome assembly protein PriA"/>
    <property type="match status" value="1"/>
</dbReference>
<feature type="binding site" evidence="13">
    <location>
        <position position="532"/>
    </location>
    <ligand>
        <name>Zn(2+)</name>
        <dbReference type="ChEBI" id="CHEBI:29105"/>
        <label>2</label>
    </ligand>
</feature>
<dbReference type="GO" id="GO:0016787">
    <property type="term" value="F:hydrolase activity"/>
    <property type="evidence" value="ECO:0007669"/>
    <property type="project" value="UniProtKB-KW"/>
</dbReference>
<keyword evidence="9 13" id="KW-0238">DNA-binding</keyword>
<feature type="binding site" evidence="13">
    <location>
        <position position="514"/>
    </location>
    <ligand>
        <name>Zn(2+)</name>
        <dbReference type="ChEBI" id="CHEBI:29105"/>
        <label>2</label>
    </ligand>
</feature>
<dbReference type="Gene3D" id="3.40.1440.60">
    <property type="entry name" value="PriA, 3(prime) DNA-binding domain"/>
    <property type="match status" value="1"/>
</dbReference>
<evidence type="ECO:0000256" key="4">
    <source>
        <dbReference type="ARBA" id="ARBA00022741"/>
    </source>
</evidence>
<dbReference type="InterPro" id="IPR041236">
    <property type="entry name" value="PriA_C"/>
</dbReference>
<evidence type="ECO:0000256" key="5">
    <source>
        <dbReference type="ARBA" id="ARBA00022801"/>
    </source>
</evidence>
<proteinExistence type="inferred from homology"/>
<keyword evidence="4 13" id="KW-0547">Nucleotide-binding</keyword>
<evidence type="ECO:0000256" key="3">
    <source>
        <dbReference type="ARBA" id="ARBA00022723"/>
    </source>
</evidence>
<dbReference type="GO" id="GO:0006302">
    <property type="term" value="P:double-strand break repair"/>
    <property type="evidence" value="ECO:0007669"/>
    <property type="project" value="InterPro"/>
</dbReference>
<evidence type="ECO:0000259" key="15">
    <source>
        <dbReference type="PROSITE" id="PS51194"/>
    </source>
</evidence>
<dbReference type="InterPro" id="IPR041222">
    <property type="entry name" value="PriA_3primeBD"/>
</dbReference>
<feature type="domain" description="Helicase C-terminal" evidence="15">
    <location>
        <begin position="537"/>
        <end position="691"/>
    </location>
</feature>
<dbReference type="InterPro" id="IPR005259">
    <property type="entry name" value="PriA"/>
</dbReference>
<feature type="binding site" evidence="13">
    <location>
        <position position="529"/>
    </location>
    <ligand>
        <name>Zn(2+)</name>
        <dbReference type="ChEBI" id="CHEBI:29105"/>
        <label>2</label>
    </ligand>
</feature>
<feature type="domain" description="Helicase ATP-binding" evidence="14">
    <location>
        <begin position="273"/>
        <end position="439"/>
    </location>
</feature>
<keyword evidence="10 13" id="KW-0413">Isomerase</keyword>
<dbReference type="InterPro" id="IPR001650">
    <property type="entry name" value="Helicase_C-like"/>
</dbReference>
<dbReference type="Gene3D" id="3.40.50.300">
    <property type="entry name" value="P-loop containing nucleotide triphosphate hydrolases"/>
    <property type="match status" value="2"/>
</dbReference>
<feature type="binding site" evidence="13">
    <location>
        <position position="505"/>
    </location>
    <ligand>
        <name>Zn(2+)</name>
        <dbReference type="ChEBI" id="CHEBI:29105"/>
        <label>1</label>
    </ligand>
</feature>
<keyword evidence="1 13" id="KW-0639">Primosome</keyword>
<evidence type="ECO:0000256" key="11">
    <source>
        <dbReference type="ARBA" id="ARBA00023236"/>
    </source>
</evidence>
<dbReference type="Pfam" id="PF04851">
    <property type="entry name" value="ResIII"/>
    <property type="match status" value="1"/>
</dbReference>
<comment type="cofactor">
    <cofactor evidence="13">
        <name>Zn(2+)</name>
        <dbReference type="ChEBI" id="CHEBI:29105"/>
    </cofactor>
    <text evidence="13">Binds 2 zinc ions per subunit.</text>
</comment>
<keyword evidence="11" id="KW-0742">SOS response</keyword>
<dbReference type="GO" id="GO:0006270">
    <property type="term" value="P:DNA replication initiation"/>
    <property type="evidence" value="ECO:0007669"/>
    <property type="project" value="TreeGrafter"/>
</dbReference>
<dbReference type="GO" id="GO:0009432">
    <property type="term" value="P:SOS response"/>
    <property type="evidence" value="ECO:0007669"/>
    <property type="project" value="UniProtKB-KW"/>
</dbReference>
<dbReference type="CDD" id="cd18804">
    <property type="entry name" value="SF2_C_priA"/>
    <property type="match status" value="1"/>
</dbReference>
<comment type="caution">
    <text evidence="16">The sequence shown here is derived from an EMBL/GenBank/DDBJ whole genome shotgun (WGS) entry which is preliminary data.</text>
</comment>
<dbReference type="InterPro" id="IPR027417">
    <property type="entry name" value="P-loop_NTPase"/>
</dbReference>
<comment type="catalytic activity">
    <reaction evidence="12 13">
        <text>ATP + H2O = ADP + phosphate + H(+)</text>
        <dbReference type="Rhea" id="RHEA:13065"/>
        <dbReference type="ChEBI" id="CHEBI:15377"/>
        <dbReference type="ChEBI" id="CHEBI:15378"/>
        <dbReference type="ChEBI" id="CHEBI:30616"/>
        <dbReference type="ChEBI" id="CHEBI:43474"/>
        <dbReference type="ChEBI" id="CHEBI:456216"/>
        <dbReference type="EC" id="5.6.2.4"/>
    </reaction>
</comment>
<comment type="function">
    <text evidence="13">Initiates the restart of stalled replication forks, which reloads the replicative helicase on sites other than the origin of replication. Recognizes and binds to abandoned replication forks and remodels them to uncover a helicase loading site. Promotes assembly of the primosome at these replication forks.</text>
</comment>
<dbReference type="SUPFAM" id="SSF52540">
    <property type="entry name" value="P-loop containing nucleoside triphosphate hydrolases"/>
    <property type="match status" value="2"/>
</dbReference>
<dbReference type="SMART" id="SM00487">
    <property type="entry name" value="DEXDc"/>
    <property type="match status" value="1"/>
</dbReference>
<dbReference type="Proteomes" id="UP000221763">
    <property type="component" value="Unassembled WGS sequence"/>
</dbReference>
<dbReference type="Pfam" id="PF18074">
    <property type="entry name" value="PriA_C"/>
    <property type="match status" value="1"/>
</dbReference>
<keyword evidence="8 13" id="KW-0067">ATP-binding</keyword>
<evidence type="ECO:0000256" key="12">
    <source>
        <dbReference type="ARBA" id="ARBA00048988"/>
    </source>
</evidence>
<dbReference type="AlphaFoldDB" id="A0AAP8FXB7"/>
<dbReference type="GO" id="GO:1990077">
    <property type="term" value="C:primosome complex"/>
    <property type="evidence" value="ECO:0007669"/>
    <property type="project" value="UniProtKB-UniRule"/>
</dbReference>
<dbReference type="Pfam" id="PF18319">
    <property type="entry name" value="Zn_ribbon_PriA"/>
    <property type="match status" value="1"/>
</dbReference>
<feature type="binding site" evidence="13">
    <location>
        <position position="502"/>
    </location>
    <ligand>
        <name>Zn(2+)</name>
        <dbReference type="ChEBI" id="CHEBI:29105"/>
        <label>1</label>
    </ligand>
</feature>
<evidence type="ECO:0000256" key="9">
    <source>
        <dbReference type="ARBA" id="ARBA00023125"/>
    </source>
</evidence>
<keyword evidence="5 13" id="KW-0378">Hydrolase</keyword>
<comment type="similarity">
    <text evidence="13">Belongs to the helicase family. PriA subfamily.</text>
</comment>
<evidence type="ECO:0000256" key="1">
    <source>
        <dbReference type="ARBA" id="ARBA00022515"/>
    </source>
</evidence>
<gene>
    <name evidence="13" type="primary">priA</name>
    <name evidence="16" type="ORF">CS009_09300</name>
</gene>
<accession>A0AAP8FXB7</accession>
<feature type="binding site" evidence="13">
    <location>
        <position position="511"/>
    </location>
    <ligand>
        <name>Zn(2+)</name>
        <dbReference type="ChEBI" id="CHEBI:29105"/>
        <label>2</label>
    </ligand>
</feature>
<dbReference type="GO" id="GO:0008270">
    <property type="term" value="F:zinc ion binding"/>
    <property type="evidence" value="ECO:0007669"/>
    <property type="project" value="UniProtKB-UniRule"/>
</dbReference>
<keyword evidence="6 13" id="KW-0347">Helicase</keyword>
<dbReference type="SMART" id="SM00490">
    <property type="entry name" value="HELICc"/>
    <property type="match status" value="1"/>
</dbReference>
<dbReference type="CDD" id="cd17929">
    <property type="entry name" value="DEXHc_priA"/>
    <property type="match status" value="1"/>
</dbReference>
<comment type="subunit">
    <text evidence="13">Component of the replication restart primosome.</text>
</comment>
<evidence type="ECO:0000256" key="7">
    <source>
        <dbReference type="ARBA" id="ARBA00022833"/>
    </source>
</evidence>
<organism evidence="16 17">
    <name type="scientific">Streptococcus macedonicus</name>
    <name type="common">Streptococcus gallolyticus macedonicus</name>
    <dbReference type="NCBI Taxonomy" id="59310"/>
    <lineage>
        <taxon>Bacteria</taxon>
        <taxon>Bacillati</taxon>
        <taxon>Bacillota</taxon>
        <taxon>Bacilli</taxon>
        <taxon>Lactobacillales</taxon>
        <taxon>Streptococcaceae</taxon>
        <taxon>Streptococcus</taxon>
    </lineage>
</organism>
<evidence type="ECO:0000259" key="14">
    <source>
        <dbReference type="PROSITE" id="PS51192"/>
    </source>
</evidence>
<dbReference type="NCBIfam" id="TIGR00595">
    <property type="entry name" value="priA"/>
    <property type="match status" value="1"/>
</dbReference>
<dbReference type="NCBIfam" id="NF004068">
    <property type="entry name" value="PRK05580.1-5"/>
    <property type="match status" value="1"/>
</dbReference>
<dbReference type="Pfam" id="PF17764">
    <property type="entry name" value="PriA_3primeBD"/>
    <property type="match status" value="1"/>
</dbReference>
<reference evidence="16 17" key="1">
    <citation type="submission" date="2017-10" db="EMBL/GenBank/DDBJ databases">
        <title>Whole-genome sequence of three Streptococcus macedonicus strains isolated from Italian cheeses of the Veneto region.</title>
        <authorList>
            <person name="Treu L."/>
            <person name="De Diego-Diaz B."/>
            <person name="Papadimitriou K."/>
            <person name="Tsakalidou E."/>
            <person name="Corich V."/>
            <person name="Giacomini A."/>
        </authorList>
    </citation>
    <scope>NUCLEOTIDE SEQUENCE [LARGE SCALE GENOMIC DNA]</scope>
    <source>
        <strain evidence="16 17">19AS</strain>
    </source>
</reference>
<dbReference type="PROSITE" id="PS51194">
    <property type="entry name" value="HELICASE_CTER"/>
    <property type="match status" value="1"/>
</dbReference>
<dbReference type="FunFam" id="3.40.1440.60:FF:000001">
    <property type="entry name" value="Primosomal protein N"/>
    <property type="match status" value="1"/>
</dbReference>
<evidence type="ECO:0000256" key="10">
    <source>
        <dbReference type="ARBA" id="ARBA00023235"/>
    </source>
</evidence>
<evidence type="ECO:0000313" key="17">
    <source>
        <dbReference type="Proteomes" id="UP000221763"/>
    </source>
</evidence>
<dbReference type="InterPro" id="IPR040498">
    <property type="entry name" value="PriA_CRR"/>
</dbReference>
<keyword evidence="11" id="KW-0227">DNA damage</keyword>
<dbReference type="InterPro" id="IPR006935">
    <property type="entry name" value="Helicase/UvrB_N"/>
</dbReference>
<name>A0AAP8FXB7_STRMC</name>
<feature type="binding site" evidence="13">
    <location>
        <position position="542"/>
    </location>
    <ligand>
        <name>Zn(2+)</name>
        <dbReference type="ChEBI" id="CHEBI:29105"/>
        <label>1</label>
    </ligand>
</feature>
<dbReference type="RefSeq" id="WP_039670512.1">
    <property type="nucleotide sequence ID" value="NZ_FLZS01000002.1"/>
</dbReference>
<dbReference type="InterPro" id="IPR042115">
    <property type="entry name" value="PriA_3primeBD_sf"/>
</dbReference>
<protein>
    <recommendedName>
        <fullName evidence="13">Replication restart protein PriA</fullName>
    </recommendedName>
    <alternativeName>
        <fullName evidence="13">ATP-dependent DNA helicase PriA</fullName>
        <ecNumber evidence="13">5.6.2.4</ecNumber>
    </alternativeName>
    <alternativeName>
        <fullName evidence="13">DNA 3'-5' helicase PriA</fullName>
    </alternativeName>
</protein>
<evidence type="ECO:0000256" key="13">
    <source>
        <dbReference type="HAMAP-Rule" id="MF_00983"/>
    </source>
</evidence>
<evidence type="ECO:0000256" key="6">
    <source>
        <dbReference type="ARBA" id="ARBA00022806"/>
    </source>
</evidence>
<dbReference type="FunFam" id="3.40.50.300:FF:002579">
    <property type="entry name" value="Primosomal protein N"/>
    <property type="match status" value="1"/>
</dbReference>
<dbReference type="HAMAP" id="MF_00983">
    <property type="entry name" value="PriA"/>
    <property type="match status" value="1"/>
</dbReference>
<dbReference type="PROSITE" id="PS51192">
    <property type="entry name" value="HELICASE_ATP_BIND_1"/>
    <property type="match status" value="1"/>
</dbReference>
<evidence type="ECO:0000313" key="16">
    <source>
        <dbReference type="EMBL" id="PHV56050.1"/>
    </source>
</evidence>
<dbReference type="GO" id="GO:0043138">
    <property type="term" value="F:3'-5' DNA helicase activity"/>
    <property type="evidence" value="ECO:0007669"/>
    <property type="project" value="UniProtKB-EC"/>
</dbReference>
<dbReference type="InterPro" id="IPR014001">
    <property type="entry name" value="Helicase_ATP-bd"/>
</dbReference>
<keyword evidence="7 13" id="KW-0862">Zinc</keyword>